<evidence type="ECO:0000313" key="2">
    <source>
        <dbReference type="EMBL" id="GES88134.1"/>
    </source>
</evidence>
<keyword evidence="1" id="KW-1133">Transmembrane helix</keyword>
<protein>
    <submittedName>
        <fullName evidence="2">Uncharacterized protein</fullName>
    </submittedName>
</protein>
<feature type="transmembrane region" description="Helical" evidence="1">
    <location>
        <begin position="42"/>
        <end position="61"/>
    </location>
</feature>
<dbReference type="EMBL" id="BLAL01000176">
    <property type="protein sequence ID" value="GES88134.1"/>
    <property type="molecule type" value="Genomic_DNA"/>
</dbReference>
<keyword evidence="1" id="KW-0812">Transmembrane</keyword>
<dbReference type="AlphaFoldDB" id="A0A8H3LJG7"/>
<comment type="caution">
    <text evidence="2">The sequence shown here is derived from an EMBL/GenBank/DDBJ whole genome shotgun (WGS) entry which is preliminary data.</text>
</comment>
<feature type="transmembrane region" description="Helical" evidence="1">
    <location>
        <begin position="100"/>
        <end position="118"/>
    </location>
</feature>
<evidence type="ECO:0000313" key="3">
    <source>
        <dbReference type="Proteomes" id="UP000615446"/>
    </source>
</evidence>
<gene>
    <name evidence="2" type="ORF">RCL2_001509800</name>
</gene>
<reference evidence="2" key="1">
    <citation type="submission" date="2019-10" db="EMBL/GenBank/DDBJ databases">
        <title>Conservation and host-specific expression of non-tandemly repeated heterogenous ribosome RNA gene in arbuscular mycorrhizal fungi.</title>
        <authorList>
            <person name="Maeda T."/>
            <person name="Kobayashi Y."/>
            <person name="Nakagawa T."/>
            <person name="Ezawa T."/>
            <person name="Yamaguchi K."/>
            <person name="Bino T."/>
            <person name="Nishimoto Y."/>
            <person name="Shigenobu S."/>
            <person name="Kawaguchi M."/>
        </authorList>
    </citation>
    <scope>NUCLEOTIDE SEQUENCE</scope>
    <source>
        <strain evidence="2">HR1</strain>
    </source>
</reference>
<evidence type="ECO:0000256" key="1">
    <source>
        <dbReference type="SAM" id="Phobius"/>
    </source>
</evidence>
<organism evidence="2 3">
    <name type="scientific">Rhizophagus clarus</name>
    <dbReference type="NCBI Taxonomy" id="94130"/>
    <lineage>
        <taxon>Eukaryota</taxon>
        <taxon>Fungi</taxon>
        <taxon>Fungi incertae sedis</taxon>
        <taxon>Mucoromycota</taxon>
        <taxon>Glomeromycotina</taxon>
        <taxon>Glomeromycetes</taxon>
        <taxon>Glomerales</taxon>
        <taxon>Glomeraceae</taxon>
        <taxon>Rhizophagus</taxon>
    </lineage>
</organism>
<dbReference type="Proteomes" id="UP000615446">
    <property type="component" value="Unassembled WGS sequence"/>
</dbReference>
<accession>A0A8H3LJG7</accession>
<sequence>MKRSKFAYQKIQIIVKWLYTIVTLNRNRSHDILSEFIRTTKIIFNLFHVIYILIVLFDPYLNYIPWQKSHNLYNSSRNELTNNKIKMVLLKWVPALKSDSIYFLVGFGNFFIGSYYDIPILQSLTQIFFIYKIIEPVTQHSSTSMTSRLTLANAAKKDDIRRIEVFLRYDESLIGGGVCGTLTTTSAL</sequence>
<keyword evidence="1" id="KW-0472">Membrane</keyword>
<dbReference type="OrthoDB" id="10613395at2759"/>
<proteinExistence type="predicted"/>
<name>A0A8H3LJG7_9GLOM</name>